<dbReference type="Proteomes" id="UP000316096">
    <property type="component" value="Unassembled WGS sequence"/>
</dbReference>
<dbReference type="Gene3D" id="3.40.630.30">
    <property type="match status" value="1"/>
</dbReference>
<evidence type="ECO:0000313" key="2">
    <source>
        <dbReference type="EMBL" id="TQL99417.1"/>
    </source>
</evidence>
<name>A0A543CR54_9ACTN</name>
<proteinExistence type="predicted"/>
<dbReference type="RefSeq" id="WP_141958196.1">
    <property type="nucleotide sequence ID" value="NZ_VFOZ01000001.1"/>
</dbReference>
<reference evidence="2 3" key="1">
    <citation type="submission" date="2019-06" db="EMBL/GenBank/DDBJ databases">
        <title>Sequencing the genomes of 1000 actinobacteria strains.</title>
        <authorList>
            <person name="Klenk H.-P."/>
        </authorList>
    </citation>
    <scope>NUCLEOTIDE SEQUENCE [LARGE SCALE GENOMIC DNA]</scope>
    <source>
        <strain evidence="2 3">DSM 102200</strain>
    </source>
</reference>
<dbReference type="PROSITE" id="PS51186">
    <property type="entry name" value="GNAT"/>
    <property type="match status" value="1"/>
</dbReference>
<dbReference type="InterPro" id="IPR016181">
    <property type="entry name" value="Acyl_CoA_acyltransferase"/>
</dbReference>
<protein>
    <submittedName>
        <fullName evidence="2">RimJ/RimL family protein N-acetyltransferase</fullName>
    </submittedName>
</protein>
<dbReference type="PANTHER" id="PTHR43792:SF16">
    <property type="entry name" value="N-ACETYLTRANSFERASE DOMAIN-CONTAINING PROTEIN"/>
    <property type="match status" value="1"/>
</dbReference>
<dbReference type="PANTHER" id="PTHR43792">
    <property type="entry name" value="GNAT FAMILY, PUTATIVE (AFU_ORTHOLOGUE AFUA_3G00765)-RELATED-RELATED"/>
    <property type="match status" value="1"/>
</dbReference>
<dbReference type="OrthoDB" id="3829771at2"/>
<sequence>MTAGGAPAGLPAHIRLSGLGLVLREWTADDLPVMVELFDDPQVGNRTPLRSPFDLTAAHVYLDKARQDRAAGRRLQLAITTDGDHPKGEILLARTGDHGGDAELAYAIGPLHRRQRLATRAVRLITGYAYDVLAMSQVLLRIAEHNHASAAVARGAGFELTGADPITRGGSLHAWRHREQARRDGSRW</sequence>
<accession>A0A543CR54</accession>
<dbReference type="Pfam" id="PF13302">
    <property type="entry name" value="Acetyltransf_3"/>
    <property type="match status" value="1"/>
</dbReference>
<feature type="domain" description="N-acetyltransferase" evidence="1">
    <location>
        <begin position="21"/>
        <end position="182"/>
    </location>
</feature>
<keyword evidence="2" id="KW-0808">Transferase</keyword>
<dbReference type="GO" id="GO:0016747">
    <property type="term" value="F:acyltransferase activity, transferring groups other than amino-acyl groups"/>
    <property type="evidence" value="ECO:0007669"/>
    <property type="project" value="InterPro"/>
</dbReference>
<evidence type="ECO:0000313" key="3">
    <source>
        <dbReference type="Proteomes" id="UP000316096"/>
    </source>
</evidence>
<keyword evidence="3" id="KW-1185">Reference proteome</keyword>
<dbReference type="EMBL" id="VFOZ01000001">
    <property type="protein sequence ID" value="TQL99417.1"/>
    <property type="molecule type" value="Genomic_DNA"/>
</dbReference>
<comment type="caution">
    <text evidence="2">The sequence shown here is derived from an EMBL/GenBank/DDBJ whole genome shotgun (WGS) entry which is preliminary data.</text>
</comment>
<dbReference type="InterPro" id="IPR051531">
    <property type="entry name" value="N-acetyltransferase"/>
</dbReference>
<organism evidence="2 3">
    <name type="scientific">Actinoallomurus bryophytorum</name>
    <dbReference type="NCBI Taxonomy" id="1490222"/>
    <lineage>
        <taxon>Bacteria</taxon>
        <taxon>Bacillati</taxon>
        <taxon>Actinomycetota</taxon>
        <taxon>Actinomycetes</taxon>
        <taxon>Streptosporangiales</taxon>
        <taxon>Thermomonosporaceae</taxon>
        <taxon>Actinoallomurus</taxon>
    </lineage>
</organism>
<gene>
    <name evidence="2" type="ORF">FB559_5098</name>
</gene>
<dbReference type="AlphaFoldDB" id="A0A543CR54"/>
<evidence type="ECO:0000259" key="1">
    <source>
        <dbReference type="PROSITE" id="PS51186"/>
    </source>
</evidence>
<dbReference type="SUPFAM" id="SSF55729">
    <property type="entry name" value="Acyl-CoA N-acyltransferases (Nat)"/>
    <property type="match status" value="1"/>
</dbReference>
<dbReference type="InterPro" id="IPR000182">
    <property type="entry name" value="GNAT_dom"/>
</dbReference>